<dbReference type="Proteomes" id="UP000270296">
    <property type="component" value="Unassembled WGS sequence"/>
</dbReference>
<comment type="subcellular location">
    <subcellularLocation>
        <location evidence="1">Nucleus</location>
    </subcellularLocation>
</comment>
<evidence type="ECO:0000256" key="5">
    <source>
        <dbReference type="ARBA" id="ARBA00023159"/>
    </source>
</evidence>
<evidence type="ECO:0000313" key="11">
    <source>
        <dbReference type="WBParaSite" id="SBAD_0001305501-mRNA-1"/>
    </source>
</evidence>
<name>A0A183J9U7_9BILA</name>
<reference evidence="9 10" key="2">
    <citation type="submission" date="2018-11" db="EMBL/GenBank/DDBJ databases">
        <authorList>
            <consortium name="Pathogen Informatics"/>
        </authorList>
    </citation>
    <scope>NUCLEOTIDE SEQUENCE [LARGE SCALE GENOMIC DNA]</scope>
</reference>
<dbReference type="Pfam" id="PF12145">
    <property type="entry name" value="Med12-LCEWAV"/>
    <property type="match status" value="1"/>
</dbReference>
<dbReference type="AlphaFoldDB" id="A0A183J9U7"/>
<evidence type="ECO:0000256" key="6">
    <source>
        <dbReference type="ARBA" id="ARBA00023163"/>
    </source>
</evidence>
<dbReference type="EMBL" id="UZAM01018388">
    <property type="protein sequence ID" value="VDP50527.1"/>
    <property type="molecule type" value="Genomic_DNA"/>
</dbReference>
<dbReference type="GO" id="GO:0005634">
    <property type="term" value="C:nucleus"/>
    <property type="evidence" value="ECO:0007669"/>
    <property type="project" value="UniProtKB-SubCell"/>
</dbReference>
<evidence type="ECO:0000259" key="8">
    <source>
        <dbReference type="Pfam" id="PF12145"/>
    </source>
</evidence>
<evidence type="ECO:0000256" key="1">
    <source>
        <dbReference type="ARBA" id="ARBA00004123"/>
    </source>
</evidence>
<dbReference type="OrthoDB" id="20828at2759"/>
<evidence type="ECO:0000256" key="4">
    <source>
        <dbReference type="ARBA" id="ARBA00023015"/>
    </source>
</evidence>
<organism evidence="11">
    <name type="scientific">Soboliphyme baturini</name>
    <dbReference type="NCBI Taxonomy" id="241478"/>
    <lineage>
        <taxon>Eukaryota</taxon>
        <taxon>Metazoa</taxon>
        <taxon>Ecdysozoa</taxon>
        <taxon>Nematoda</taxon>
        <taxon>Enoplea</taxon>
        <taxon>Dorylaimia</taxon>
        <taxon>Dioctophymatida</taxon>
        <taxon>Dioctophymatoidea</taxon>
        <taxon>Soboliphymatidae</taxon>
        <taxon>Soboliphyme</taxon>
    </lineage>
</organism>
<proteinExistence type="inferred from homology"/>
<accession>A0A183J9U7</accession>
<evidence type="ECO:0000313" key="10">
    <source>
        <dbReference type="Proteomes" id="UP000270296"/>
    </source>
</evidence>
<evidence type="ECO:0000256" key="7">
    <source>
        <dbReference type="ARBA" id="ARBA00023242"/>
    </source>
</evidence>
<reference evidence="11" key="1">
    <citation type="submission" date="2016-06" db="UniProtKB">
        <authorList>
            <consortium name="WormBaseParasite"/>
        </authorList>
    </citation>
    <scope>IDENTIFICATION</scope>
</reference>
<keyword evidence="10" id="KW-1185">Reference proteome</keyword>
<evidence type="ECO:0000256" key="2">
    <source>
        <dbReference type="ARBA" id="ARBA00010289"/>
    </source>
</evidence>
<evidence type="ECO:0000313" key="9">
    <source>
        <dbReference type="EMBL" id="VDP50527.1"/>
    </source>
</evidence>
<keyword evidence="7" id="KW-0539">Nucleus</keyword>
<protein>
    <submittedName>
        <fullName evidence="11">Med12-LCEWAV domain-containing protein</fullName>
    </submittedName>
</protein>
<dbReference type="WBParaSite" id="SBAD_0001305501-mRNA-1">
    <property type="protein sequence ID" value="SBAD_0001305501-mRNA-1"/>
    <property type="gene ID" value="SBAD_0001305501"/>
</dbReference>
<keyword evidence="4" id="KW-0805">Transcription regulation</keyword>
<keyword evidence="3" id="KW-0678">Repressor</keyword>
<sequence length="102" mass="11455">MKECQTALVWNELEAPCFGTQESSKSYLCRSALDLLPCFPSELPTVQCAGASEIIVKELQRLELNIKDRSVAVESHWSFDKCQQSKLGEKVWTQFPYPLSGG</sequence>
<keyword evidence="6" id="KW-0804">Transcription</keyword>
<keyword evidence="5" id="KW-0010">Activator</keyword>
<comment type="similarity">
    <text evidence="2">Belongs to the Mediator complex subunit 12 family.</text>
</comment>
<dbReference type="InterPro" id="IPR021990">
    <property type="entry name" value="Mediator_Med12_LCEWAV"/>
</dbReference>
<feature type="domain" description="Mediator complex subunit Med12 LCEWAV-domain" evidence="8">
    <location>
        <begin position="3"/>
        <end position="89"/>
    </location>
</feature>
<gene>
    <name evidence="9" type="ORF">SBAD_LOCUS12645</name>
</gene>
<evidence type="ECO:0000256" key="3">
    <source>
        <dbReference type="ARBA" id="ARBA00022491"/>
    </source>
</evidence>